<keyword evidence="9 11" id="KW-0472">Membrane</keyword>
<keyword evidence="8 11" id="KW-1133">Transmembrane helix</keyword>
<evidence type="ECO:0000256" key="7">
    <source>
        <dbReference type="ARBA" id="ARBA00022840"/>
    </source>
</evidence>
<evidence type="ECO:0000256" key="4">
    <source>
        <dbReference type="ARBA" id="ARBA00022519"/>
    </source>
</evidence>
<evidence type="ECO:0000256" key="1">
    <source>
        <dbReference type="ARBA" id="ARBA00004429"/>
    </source>
</evidence>
<feature type="transmembrane region" description="Helical" evidence="11">
    <location>
        <begin position="558"/>
        <end position="584"/>
    </location>
</feature>
<dbReference type="GO" id="GO:0098796">
    <property type="term" value="C:membrane protein complex"/>
    <property type="evidence" value="ECO:0007669"/>
    <property type="project" value="UniProtKB-ARBA"/>
</dbReference>
<dbReference type="InterPro" id="IPR003593">
    <property type="entry name" value="AAA+_ATPase"/>
</dbReference>
<dbReference type="Pfam" id="PF02687">
    <property type="entry name" value="FtsX"/>
    <property type="match status" value="1"/>
</dbReference>
<dbReference type="FunFam" id="3.40.50.300:FF:000032">
    <property type="entry name" value="Export ABC transporter ATP-binding protein"/>
    <property type="match status" value="1"/>
</dbReference>
<dbReference type="PANTHER" id="PTHR42798">
    <property type="entry name" value="LIPOPROTEIN-RELEASING SYSTEM ATP-BINDING PROTEIN LOLD"/>
    <property type="match status" value="1"/>
</dbReference>
<protein>
    <submittedName>
        <fullName evidence="13">Drug ABC exporter, ATP-binding and membrane-spanning/permease subunit</fullName>
    </submittedName>
</protein>
<feature type="domain" description="ABC transporter" evidence="12">
    <location>
        <begin position="6"/>
        <end position="244"/>
    </location>
</feature>
<dbReference type="OrthoDB" id="2079174at2"/>
<dbReference type="STRING" id="1265820.PCORN_16843"/>
<dbReference type="InterPro" id="IPR025857">
    <property type="entry name" value="MacB_PCD"/>
</dbReference>
<keyword evidence="5 11" id="KW-0812">Transmembrane</keyword>
<dbReference type="InterPro" id="IPR003439">
    <property type="entry name" value="ABC_transporter-like_ATP-bd"/>
</dbReference>
<dbReference type="AlphaFoldDB" id="W7BL18"/>
<dbReference type="InterPro" id="IPR017911">
    <property type="entry name" value="MacB-like_ATP-bd"/>
</dbReference>
<dbReference type="InterPro" id="IPR027417">
    <property type="entry name" value="P-loop_NTPase"/>
</dbReference>
<comment type="subcellular location">
    <subcellularLocation>
        <location evidence="1">Cell inner membrane</location>
        <topology evidence="1">Multi-pass membrane protein</topology>
    </subcellularLocation>
</comment>
<dbReference type="EMBL" id="AODE01000039">
    <property type="protein sequence ID" value="EUJ25540.1"/>
    <property type="molecule type" value="Genomic_DNA"/>
</dbReference>
<feature type="transmembrane region" description="Helical" evidence="11">
    <location>
        <begin position="510"/>
        <end position="537"/>
    </location>
</feature>
<name>W7BL18_9LIST</name>
<sequence>MRPFFLKLQNIQKSYYLNKEEFPVLQGIDLEIGRGEFISILGESGGGKSTLMNIIGGLDNKYSGEVVVNGRNIKESTEKELDLYRRNTIGFIFQSFNLINYLNVLDNVLIALKMTNLTKEEQLKRATDLLKQVGLEQHMGKHPNQLSGGQKQRVAIARALAHDPSIIIADEPTGALDAQNTKEVLEILGNIAKSGKLVVVVTHSQSVADYGTYIVRLADGKVEEEQRLRETYAIEKQKTAISKPLSFSSLIKMAWSHMMYGIKRNLLIILGGGIGIFSVLLMLALGAGGNGYINKQVGDLVNPNSFQVVKEREDSQKVKHSETINNQDIKRLGKLEHVENVQKGVFTGGATLNFAEKKAQTTIFQTLTDSIKQNDIKIGRAPVKNEILLEKGVAKELSKNYKDLLGKKVKLSLQVLDSADVPKIISAELTVAGISNEQGSSSVSYDTLEAMHKKNNVTLTPNFINITVDETTNVKAVQNKIKALKTDSKISFSVTGVGAILDTVTLYINLAVYVLTAIAGISLLVSAIMVIVVLYISVSERTKEIGILRALGARRKDIRYLFVSEALFLGIFSSILGVIGALVVQTLINPIAYEHISYNIVQLSLGQILFGIGINLLINLLAALAPSRKAARLDPIEAVTME</sequence>
<dbReference type="GO" id="GO:0005524">
    <property type="term" value="F:ATP binding"/>
    <property type="evidence" value="ECO:0007669"/>
    <property type="project" value="UniProtKB-KW"/>
</dbReference>
<dbReference type="PROSITE" id="PS00211">
    <property type="entry name" value="ABC_TRANSPORTER_1"/>
    <property type="match status" value="1"/>
</dbReference>
<keyword evidence="7 13" id="KW-0067">ATP-binding</keyword>
<evidence type="ECO:0000256" key="8">
    <source>
        <dbReference type="ARBA" id="ARBA00022989"/>
    </source>
</evidence>
<dbReference type="GO" id="GO:0022857">
    <property type="term" value="F:transmembrane transporter activity"/>
    <property type="evidence" value="ECO:0007669"/>
    <property type="project" value="UniProtKB-ARBA"/>
</dbReference>
<gene>
    <name evidence="13" type="ORF">PCORN_16843</name>
</gene>
<dbReference type="Pfam" id="PF12704">
    <property type="entry name" value="MacB_PCD"/>
    <property type="match status" value="1"/>
</dbReference>
<keyword evidence="6" id="KW-0547">Nucleotide-binding</keyword>
<dbReference type="SUPFAM" id="SSF52540">
    <property type="entry name" value="P-loop containing nucleoside triphosphate hydrolases"/>
    <property type="match status" value="1"/>
</dbReference>
<evidence type="ECO:0000256" key="3">
    <source>
        <dbReference type="ARBA" id="ARBA00022475"/>
    </source>
</evidence>
<comment type="similarity">
    <text evidence="10">Belongs to the ABC transporter superfamily. Macrolide exporter (TC 3.A.1.122) family.</text>
</comment>
<evidence type="ECO:0000259" key="12">
    <source>
        <dbReference type="PROSITE" id="PS50893"/>
    </source>
</evidence>
<evidence type="ECO:0000256" key="5">
    <source>
        <dbReference type="ARBA" id="ARBA00022692"/>
    </source>
</evidence>
<feature type="transmembrane region" description="Helical" evidence="11">
    <location>
        <begin position="266"/>
        <end position="287"/>
    </location>
</feature>
<dbReference type="GO" id="GO:0016887">
    <property type="term" value="F:ATP hydrolysis activity"/>
    <property type="evidence" value="ECO:0007669"/>
    <property type="project" value="InterPro"/>
</dbReference>
<keyword evidence="3" id="KW-1003">Cell membrane</keyword>
<organism evidence="13 14">
    <name type="scientific">Listeria cornellensis FSL F6-0969</name>
    <dbReference type="NCBI Taxonomy" id="1265820"/>
    <lineage>
        <taxon>Bacteria</taxon>
        <taxon>Bacillati</taxon>
        <taxon>Bacillota</taxon>
        <taxon>Bacilli</taxon>
        <taxon>Bacillales</taxon>
        <taxon>Listeriaceae</taxon>
        <taxon>Listeria</taxon>
    </lineage>
</organism>
<evidence type="ECO:0000313" key="13">
    <source>
        <dbReference type="EMBL" id="EUJ25540.1"/>
    </source>
</evidence>
<dbReference type="InterPro" id="IPR003838">
    <property type="entry name" value="ABC3_permease_C"/>
</dbReference>
<dbReference type="PATRIC" id="fig|1265820.5.peg.3331"/>
<dbReference type="Pfam" id="PF00005">
    <property type="entry name" value="ABC_tran"/>
    <property type="match status" value="1"/>
</dbReference>
<dbReference type="Proteomes" id="UP000019254">
    <property type="component" value="Unassembled WGS sequence"/>
</dbReference>
<dbReference type="Gene3D" id="3.40.50.300">
    <property type="entry name" value="P-loop containing nucleotide triphosphate hydrolases"/>
    <property type="match status" value="1"/>
</dbReference>
<dbReference type="RefSeq" id="WP_036081998.1">
    <property type="nucleotide sequence ID" value="NZ_AODE01000039.1"/>
</dbReference>
<evidence type="ECO:0000256" key="9">
    <source>
        <dbReference type="ARBA" id="ARBA00023136"/>
    </source>
</evidence>
<dbReference type="GO" id="GO:0005886">
    <property type="term" value="C:plasma membrane"/>
    <property type="evidence" value="ECO:0007669"/>
    <property type="project" value="UniProtKB-SubCell"/>
</dbReference>
<keyword evidence="2" id="KW-0813">Transport</keyword>
<evidence type="ECO:0000256" key="2">
    <source>
        <dbReference type="ARBA" id="ARBA00022448"/>
    </source>
</evidence>
<keyword evidence="14" id="KW-1185">Reference proteome</keyword>
<feature type="transmembrane region" description="Helical" evidence="11">
    <location>
        <begin position="604"/>
        <end position="625"/>
    </location>
</feature>
<reference evidence="13 14" key="1">
    <citation type="journal article" date="2014" name="Int. J. Syst. Evol. Microbiol.">
        <title>Listeria floridensis sp. nov., Listeria aquatica sp. nov., Listeria cornellensis sp. nov., Listeria riparia sp. nov. and Listeria grandensis sp. nov., from agricultural and natural environments.</title>
        <authorList>
            <person name="den Bakker H.C."/>
            <person name="Warchocki S."/>
            <person name="Wright E.M."/>
            <person name="Allred A.F."/>
            <person name="Ahlstrom C."/>
            <person name="Manuel C.S."/>
            <person name="Stasiewicz M.J."/>
            <person name="Burrell A."/>
            <person name="Roof S."/>
            <person name="Strawn L."/>
            <person name="Fortes E.D."/>
            <person name="Nightingale K.K."/>
            <person name="Kephart D."/>
            <person name="Wiedmann M."/>
        </authorList>
    </citation>
    <scope>NUCLEOTIDE SEQUENCE [LARGE SCALE GENOMIC DNA]</scope>
    <source>
        <strain evidence="14">FSL F6-969</strain>
    </source>
</reference>
<dbReference type="SMART" id="SM00382">
    <property type="entry name" value="AAA"/>
    <property type="match status" value="1"/>
</dbReference>
<evidence type="ECO:0000313" key="14">
    <source>
        <dbReference type="Proteomes" id="UP000019254"/>
    </source>
</evidence>
<dbReference type="PANTHER" id="PTHR42798:SF6">
    <property type="entry name" value="CELL DIVISION ATP-BINDING PROTEIN FTSE"/>
    <property type="match status" value="1"/>
</dbReference>
<proteinExistence type="inferred from homology"/>
<evidence type="ECO:0000256" key="10">
    <source>
        <dbReference type="ARBA" id="ARBA00038388"/>
    </source>
</evidence>
<dbReference type="CDD" id="cd03255">
    <property type="entry name" value="ABC_MJ0796_LolCDE_FtsE"/>
    <property type="match status" value="1"/>
</dbReference>
<keyword evidence="4" id="KW-0997">Cell inner membrane</keyword>
<dbReference type="PROSITE" id="PS50893">
    <property type="entry name" value="ABC_TRANSPORTER_2"/>
    <property type="match status" value="1"/>
</dbReference>
<dbReference type="InterPro" id="IPR017871">
    <property type="entry name" value="ABC_transporter-like_CS"/>
</dbReference>
<evidence type="ECO:0000256" key="6">
    <source>
        <dbReference type="ARBA" id="ARBA00022741"/>
    </source>
</evidence>
<evidence type="ECO:0000256" key="11">
    <source>
        <dbReference type="SAM" id="Phobius"/>
    </source>
</evidence>
<comment type="caution">
    <text evidence="13">The sequence shown here is derived from an EMBL/GenBank/DDBJ whole genome shotgun (WGS) entry which is preliminary data.</text>
</comment>
<accession>W7BL18</accession>